<evidence type="ECO:0000313" key="3">
    <source>
        <dbReference type="Proteomes" id="UP000011518"/>
    </source>
</evidence>
<sequence length="162" mass="17981">MLTGSLLFFSLLHKRKPKAPGDVTNLRPHKGGKSPLPTCSRKALPDLKGHQELHRGQLFPTVTGHQAHMACPQCEALVAPAQWGSSPPTSRITIRLDTRDHKAGSFTVRYTQPFPANTGPDLLRRIFTTDNKSDLHTRTISYRPFNLLPRASENDPQEGSPE</sequence>
<dbReference type="EMBL" id="KB320439">
    <property type="protein sequence ID" value="ELW72200.1"/>
    <property type="molecule type" value="Genomic_DNA"/>
</dbReference>
<organism evidence="2 3">
    <name type="scientific">Tupaia chinensis</name>
    <name type="common">Chinese tree shrew</name>
    <name type="synonym">Tupaia belangeri chinensis</name>
    <dbReference type="NCBI Taxonomy" id="246437"/>
    <lineage>
        <taxon>Eukaryota</taxon>
        <taxon>Metazoa</taxon>
        <taxon>Chordata</taxon>
        <taxon>Craniata</taxon>
        <taxon>Vertebrata</taxon>
        <taxon>Euteleostomi</taxon>
        <taxon>Mammalia</taxon>
        <taxon>Eutheria</taxon>
        <taxon>Euarchontoglires</taxon>
        <taxon>Scandentia</taxon>
        <taxon>Tupaiidae</taxon>
        <taxon>Tupaia</taxon>
    </lineage>
</organism>
<gene>
    <name evidence="2" type="ORF">TREES_T100006173</name>
</gene>
<accession>L9LAT0</accession>
<evidence type="ECO:0000256" key="1">
    <source>
        <dbReference type="SAM" id="MobiDB-lite"/>
    </source>
</evidence>
<dbReference type="AlphaFoldDB" id="L9LAT0"/>
<keyword evidence="3" id="KW-1185">Reference proteome</keyword>
<reference evidence="3" key="2">
    <citation type="journal article" date="2013" name="Nat. Commun.">
        <title>Genome of the Chinese tree shrew.</title>
        <authorList>
            <person name="Fan Y."/>
            <person name="Huang Z.Y."/>
            <person name="Cao C.C."/>
            <person name="Chen C.S."/>
            <person name="Chen Y.X."/>
            <person name="Fan D.D."/>
            <person name="He J."/>
            <person name="Hou H.L."/>
            <person name="Hu L."/>
            <person name="Hu X.T."/>
            <person name="Jiang X.T."/>
            <person name="Lai R."/>
            <person name="Lang Y.S."/>
            <person name="Liang B."/>
            <person name="Liao S.G."/>
            <person name="Mu D."/>
            <person name="Ma Y.Y."/>
            <person name="Niu Y.Y."/>
            <person name="Sun X.Q."/>
            <person name="Xia J.Q."/>
            <person name="Xiao J."/>
            <person name="Xiong Z.Q."/>
            <person name="Xu L."/>
            <person name="Yang L."/>
            <person name="Zhang Y."/>
            <person name="Zhao W."/>
            <person name="Zhao X.D."/>
            <person name="Zheng Y.T."/>
            <person name="Zhou J.M."/>
            <person name="Zhu Y.B."/>
            <person name="Zhang G.J."/>
            <person name="Wang J."/>
            <person name="Yao Y.G."/>
        </authorList>
    </citation>
    <scope>NUCLEOTIDE SEQUENCE [LARGE SCALE GENOMIC DNA]</scope>
</reference>
<reference evidence="3" key="1">
    <citation type="submission" date="2012-07" db="EMBL/GenBank/DDBJ databases">
        <title>Genome of the Chinese tree shrew, a rising model animal genetically related to primates.</title>
        <authorList>
            <person name="Zhang G."/>
            <person name="Fan Y."/>
            <person name="Yao Y."/>
            <person name="Huang Z."/>
        </authorList>
    </citation>
    <scope>NUCLEOTIDE SEQUENCE [LARGE SCALE GENOMIC DNA]</scope>
</reference>
<feature type="region of interest" description="Disordered" evidence="1">
    <location>
        <begin position="18"/>
        <end position="37"/>
    </location>
</feature>
<name>L9LAT0_TUPCH</name>
<protein>
    <submittedName>
        <fullName evidence="2">Uncharacterized protein</fullName>
    </submittedName>
</protein>
<dbReference type="InParanoid" id="L9LAT0"/>
<proteinExistence type="predicted"/>
<dbReference type="Proteomes" id="UP000011518">
    <property type="component" value="Unassembled WGS sequence"/>
</dbReference>
<evidence type="ECO:0000313" key="2">
    <source>
        <dbReference type="EMBL" id="ELW72200.1"/>
    </source>
</evidence>